<evidence type="ECO:0000313" key="2">
    <source>
        <dbReference type="Proteomes" id="UP000249464"/>
    </source>
</evidence>
<reference evidence="1 2" key="1">
    <citation type="submission" date="2016-11" db="EMBL/GenBank/DDBJ databases">
        <authorList>
            <person name="Jaros S."/>
            <person name="Januszkiewicz K."/>
            <person name="Wedrychowicz H."/>
        </authorList>
    </citation>
    <scope>NUCLEOTIDE SEQUENCE [LARGE SCALE GENOMIC DNA]</scope>
</reference>
<sequence length="66" mass="7166">MSLPPHNKDDPIPGTPRRTVDAVKHIRDAFQDGVLTADARKDLLSQVASDIGSLIVLRTVPPPRLS</sequence>
<keyword evidence="2" id="KW-1185">Reference proteome</keyword>
<dbReference type="Proteomes" id="UP000249464">
    <property type="component" value="Unassembled WGS sequence"/>
</dbReference>
<gene>
    <name evidence="1" type="primary">BQ5605_C004g02766</name>
    <name evidence="1" type="ORF">BQ5605_C004G02766</name>
</gene>
<dbReference type="AlphaFoldDB" id="A0A2X0PAT9"/>
<accession>A0A2X0PAT9</accession>
<name>A0A2X0PAT9_9BASI</name>
<evidence type="ECO:0000313" key="1">
    <source>
        <dbReference type="EMBL" id="SGY67340.1"/>
    </source>
</evidence>
<protein>
    <submittedName>
        <fullName evidence="1">BQ5605_C004g02766 protein</fullName>
    </submittedName>
</protein>
<proteinExistence type="predicted"/>
<dbReference type="EMBL" id="FQNC01000046">
    <property type="protein sequence ID" value="SGY67340.1"/>
    <property type="molecule type" value="Genomic_DNA"/>
</dbReference>
<organism evidence="1 2">
    <name type="scientific">Microbotryum silenes-dioicae</name>
    <dbReference type="NCBI Taxonomy" id="796604"/>
    <lineage>
        <taxon>Eukaryota</taxon>
        <taxon>Fungi</taxon>
        <taxon>Dikarya</taxon>
        <taxon>Basidiomycota</taxon>
        <taxon>Pucciniomycotina</taxon>
        <taxon>Microbotryomycetes</taxon>
        <taxon>Microbotryales</taxon>
        <taxon>Microbotryaceae</taxon>
        <taxon>Microbotryum</taxon>
    </lineage>
</organism>